<evidence type="ECO:0000256" key="4">
    <source>
        <dbReference type="ARBA" id="ARBA00023136"/>
    </source>
</evidence>
<evidence type="ECO:0000256" key="1">
    <source>
        <dbReference type="ARBA" id="ARBA00004141"/>
    </source>
</evidence>
<protein>
    <submittedName>
        <fullName evidence="7">Sodium/calcium exchanger membrane protein</fullName>
    </submittedName>
</protein>
<dbReference type="GO" id="GO:0015385">
    <property type="term" value="F:sodium:proton antiporter activity"/>
    <property type="evidence" value="ECO:0007669"/>
    <property type="project" value="TreeGrafter"/>
</dbReference>
<dbReference type="PANTHER" id="PTHR37958">
    <property type="entry name" value="SODIUM-POTASSIUM/PROTON ANTIPORTER CHAA"/>
    <property type="match status" value="1"/>
</dbReference>
<dbReference type="InterPro" id="IPR052946">
    <property type="entry name" value="Alkaline_pH_Ca-Antiporter"/>
</dbReference>
<proteinExistence type="predicted"/>
<keyword evidence="2 5" id="KW-0812">Transmembrane</keyword>
<sequence>MSIVGAMCMATAHAFHLVPASSVAFVLPAAIFLIGTVFAAVEHAEVISHRIGEPFGSIVLAGAVTIIEVALIVSIMMSGTDDSGEIARDTVFATLMIVLNGVVGLCLLTGGILHREQEFHATGAAAALCVLGTLATLTLILPNYTLAVPGPYYSNFQLGFVSAVSLILYVLFLFVQTVRHRNYFTDVTACPDVVRPSGRASLLSGAILFAALTMVILLAEDLTPVVSDAVTSAGLNSELIGVLIAAVVLMPEGTTAVRAARANRIQTSLNLGLGSALASIGLSIPTVAILSILLERPITLGLESDHIVQIVLTLFIGTITLATGRTTILQGGVHLVIFLVFVLMAAAP</sequence>
<dbReference type="PANTHER" id="PTHR37958:SF1">
    <property type="entry name" value="SODIUM-POTASSIUM_PROTON ANTIPORTER CHAA"/>
    <property type="match status" value="1"/>
</dbReference>
<feature type="transmembrane region" description="Helical" evidence="5">
    <location>
        <begin position="125"/>
        <end position="144"/>
    </location>
</feature>
<dbReference type="GO" id="GO:0005886">
    <property type="term" value="C:plasma membrane"/>
    <property type="evidence" value="ECO:0007669"/>
    <property type="project" value="TreeGrafter"/>
</dbReference>
<name>A0A0P0Z3L2_9HYPH</name>
<evidence type="ECO:0000259" key="6">
    <source>
        <dbReference type="Pfam" id="PF01699"/>
    </source>
</evidence>
<dbReference type="InterPro" id="IPR004837">
    <property type="entry name" value="NaCa_Exmemb"/>
</dbReference>
<feature type="transmembrane region" description="Helical" evidence="5">
    <location>
        <begin position="156"/>
        <end position="175"/>
    </location>
</feature>
<dbReference type="GO" id="GO:0015386">
    <property type="term" value="F:potassium:proton antiporter activity"/>
    <property type="evidence" value="ECO:0007669"/>
    <property type="project" value="TreeGrafter"/>
</dbReference>
<dbReference type="AlphaFoldDB" id="A0A0P0Z3L2"/>
<reference evidence="7" key="1">
    <citation type="journal article" date="2015" name="Proc. Natl. Acad. Sci. U.S.A.">
        <title>Bacterial clade with the ribosomal RNA operon on a small plasmid rather than the chromosome.</title>
        <authorList>
            <person name="Anda M."/>
            <person name="Ohtsubo Y."/>
            <person name="Okubo T."/>
            <person name="Sugawara M."/>
            <person name="Nagata Y."/>
            <person name="Tsuda M."/>
            <person name="Minamisawa K."/>
            <person name="Mitsui H."/>
        </authorList>
    </citation>
    <scope>NUCLEOTIDE SEQUENCE</scope>
    <source>
        <strain evidence="7">JCM 14755</strain>
    </source>
</reference>
<feature type="transmembrane region" description="Helical" evidence="5">
    <location>
        <begin position="24"/>
        <end position="43"/>
    </location>
</feature>
<dbReference type="Pfam" id="PF01699">
    <property type="entry name" value="Na_Ca_ex"/>
    <property type="match status" value="2"/>
</dbReference>
<comment type="subcellular location">
    <subcellularLocation>
        <location evidence="1">Membrane</location>
        <topology evidence="1">Multi-pass membrane protein</topology>
    </subcellularLocation>
</comment>
<accession>A0A0P0Z3L2</accession>
<evidence type="ECO:0000256" key="5">
    <source>
        <dbReference type="SAM" id="Phobius"/>
    </source>
</evidence>
<feature type="transmembrane region" description="Helical" evidence="5">
    <location>
        <begin position="200"/>
        <end position="219"/>
    </location>
</feature>
<dbReference type="OrthoDB" id="9787814at2"/>
<feature type="transmembrane region" description="Helical" evidence="5">
    <location>
        <begin position="91"/>
        <end position="113"/>
    </location>
</feature>
<feature type="transmembrane region" description="Helical" evidence="5">
    <location>
        <begin position="269"/>
        <end position="294"/>
    </location>
</feature>
<feature type="transmembrane region" description="Helical" evidence="5">
    <location>
        <begin position="239"/>
        <end position="257"/>
    </location>
</feature>
<evidence type="ECO:0000256" key="2">
    <source>
        <dbReference type="ARBA" id="ARBA00022692"/>
    </source>
</evidence>
<feature type="transmembrane region" description="Helical" evidence="5">
    <location>
        <begin position="331"/>
        <end position="347"/>
    </location>
</feature>
<organism evidence="7">
    <name type="scientific">Aureimonas frigidaquae</name>
    <dbReference type="NCBI Taxonomy" id="424757"/>
    <lineage>
        <taxon>Bacteria</taxon>
        <taxon>Pseudomonadati</taxon>
        <taxon>Pseudomonadota</taxon>
        <taxon>Alphaproteobacteria</taxon>
        <taxon>Hyphomicrobiales</taxon>
        <taxon>Aurantimonadaceae</taxon>
        <taxon>Aureimonas</taxon>
    </lineage>
</organism>
<feature type="transmembrane region" description="Helical" evidence="5">
    <location>
        <begin position="306"/>
        <end position="324"/>
    </location>
</feature>
<feature type="transmembrane region" description="Helical" evidence="5">
    <location>
        <begin position="55"/>
        <end position="79"/>
    </location>
</feature>
<feature type="domain" description="Sodium/calcium exchanger membrane region" evidence="6">
    <location>
        <begin position="23"/>
        <end position="177"/>
    </location>
</feature>
<dbReference type="EMBL" id="LC066377">
    <property type="protein sequence ID" value="BAT28690.1"/>
    <property type="molecule type" value="Genomic_DNA"/>
</dbReference>
<evidence type="ECO:0000313" key="7">
    <source>
        <dbReference type="EMBL" id="BAT28690.1"/>
    </source>
</evidence>
<keyword evidence="3 5" id="KW-1133">Transmembrane helix</keyword>
<keyword evidence="4 5" id="KW-0472">Membrane</keyword>
<feature type="domain" description="Sodium/calcium exchanger membrane region" evidence="6">
    <location>
        <begin position="206"/>
        <end position="345"/>
    </location>
</feature>
<evidence type="ECO:0000256" key="3">
    <source>
        <dbReference type="ARBA" id="ARBA00022989"/>
    </source>
</evidence>